<accession>A0AAE0F751</accession>
<dbReference type="AlphaFoldDB" id="A0AAE0F751"/>
<sequence length="238" mass="26815">MATAFEQCPPLSLPRSVFQEKDYRVPLRIGEKLWGGPDLAKLLALCAYTGVLAERSRTVRNATSKPLDDECRTQLQSLTCAISPVDSISDVLKQLHVDELYPDIGPALNGQSETKRDKQPGLEYLSYVSVLNQLISMSKQLNHDAYNRSNHKYIAHQVALLYQCLNQTRGETKPFKRRIESVFDEVKAITEGSTAPELSDAHKSWLRDMTSDIHRLVSSCPPSMRERLLPVTKVFNSL</sequence>
<dbReference type="EMBL" id="LGRX02024609">
    <property type="protein sequence ID" value="KAK3253822.1"/>
    <property type="molecule type" value="Genomic_DNA"/>
</dbReference>
<gene>
    <name evidence="1" type="ORF">CYMTET_36944</name>
</gene>
<evidence type="ECO:0000313" key="2">
    <source>
        <dbReference type="Proteomes" id="UP001190700"/>
    </source>
</evidence>
<reference evidence="1 2" key="1">
    <citation type="journal article" date="2015" name="Genome Biol. Evol.">
        <title>Comparative Genomics of a Bacterivorous Green Alga Reveals Evolutionary Causalities and Consequences of Phago-Mixotrophic Mode of Nutrition.</title>
        <authorList>
            <person name="Burns J.A."/>
            <person name="Paasch A."/>
            <person name="Narechania A."/>
            <person name="Kim E."/>
        </authorList>
    </citation>
    <scope>NUCLEOTIDE SEQUENCE [LARGE SCALE GENOMIC DNA]</scope>
    <source>
        <strain evidence="1 2">PLY_AMNH</strain>
    </source>
</reference>
<proteinExistence type="predicted"/>
<protein>
    <submittedName>
        <fullName evidence="1">Uncharacterized protein</fullName>
    </submittedName>
</protein>
<dbReference type="Proteomes" id="UP001190700">
    <property type="component" value="Unassembled WGS sequence"/>
</dbReference>
<name>A0AAE0F751_9CHLO</name>
<evidence type="ECO:0000313" key="1">
    <source>
        <dbReference type="EMBL" id="KAK3253822.1"/>
    </source>
</evidence>
<organism evidence="1 2">
    <name type="scientific">Cymbomonas tetramitiformis</name>
    <dbReference type="NCBI Taxonomy" id="36881"/>
    <lineage>
        <taxon>Eukaryota</taxon>
        <taxon>Viridiplantae</taxon>
        <taxon>Chlorophyta</taxon>
        <taxon>Pyramimonadophyceae</taxon>
        <taxon>Pyramimonadales</taxon>
        <taxon>Pyramimonadaceae</taxon>
        <taxon>Cymbomonas</taxon>
    </lineage>
</organism>
<comment type="caution">
    <text evidence="1">The sequence shown here is derived from an EMBL/GenBank/DDBJ whole genome shotgun (WGS) entry which is preliminary data.</text>
</comment>
<keyword evidence="2" id="KW-1185">Reference proteome</keyword>